<dbReference type="RefSeq" id="WP_185000880.1">
    <property type="nucleotide sequence ID" value="NZ_BAAAUI010000024.1"/>
</dbReference>
<dbReference type="EMBL" id="JACHMH010000001">
    <property type="protein sequence ID" value="MBB4674804.1"/>
    <property type="molecule type" value="Genomic_DNA"/>
</dbReference>
<proteinExistence type="predicted"/>
<keyword evidence="1" id="KW-0812">Transmembrane</keyword>
<evidence type="ECO:0000313" key="2">
    <source>
        <dbReference type="EMBL" id="MBB4674804.1"/>
    </source>
</evidence>
<evidence type="ECO:0000256" key="1">
    <source>
        <dbReference type="SAM" id="Phobius"/>
    </source>
</evidence>
<dbReference type="AlphaFoldDB" id="A0A7W7C5C9"/>
<dbReference type="InterPro" id="IPR023393">
    <property type="entry name" value="START-like_dom_sf"/>
</dbReference>
<reference evidence="2 3" key="1">
    <citation type="submission" date="2020-08" db="EMBL/GenBank/DDBJ databases">
        <title>Sequencing the genomes of 1000 actinobacteria strains.</title>
        <authorList>
            <person name="Klenk H.-P."/>
        </authorList>
    </citation>
    <scope>NUCLEOTIDE SEQUENCE [LARGE SCALE GENOMIC DNA]</scope>
    <source>
        <strain evidence="2 3">DSM 44230</strain>
    </source>
</reference>
<organism evidence="2 3">
    <name type="scientific">Crossiella cryophila</name>
    <dbReference type="NCBI Taxonomy" id="43355"/>
    <lineage>
        <taxon>Bacteria</taxon>
        <taxon>Bacillati</taxon>
        <taxon>Actinomycetota</taxon>
        <taxon>Actinomycetes</taxon>
        <taxon>Pseudonocardiales</taxon>
        <taxon>Pseudonocardiaceae</taxon>
        <taxon>Crossiella</taxon>
    </lineage>
</organism>
<feature type="transmembrane region" description="Helical" evidence="1">
    <location>
        <begin position="174"/>
        <end position="193"/>
    </location>
</feature>
<comment type="caution">
    <text evidence="2">The sequence shown here is derived from an EMBL/GenBank/DDBJ whole genome shotgun (WGS) entry which is preliminary data.</text>
</comment>
<dbReference type="Proteomes" id="UP000533598">
    <property type="component" value="Unassembled WGS sequence"/>
</dbReference>
<protein>
    <recommendedName>
        <fullName evidence="4">Polyketide cyclase</fullName>
    </recommendedName>
</protein>
<evidence type="ECO:0000313" key="3">
    <source>
        <dbReference type="Proteomes" id="UP000533598"/>
    </source>
</evidence>
<sequence length="198" mass="22175">MPGNDYAFHTRWSVPGRVAEVADVLFDPEDLVRWWPSVYMDVRRAAEGDERGIGSAFDLYTKGWLPYTLRWRMRVVSHDQATTSTFTAEGDLDGEGVWRLRQQGDRVEVDFDWRVRADKPLLRLGSPVFKPVFSANHNWAMAKGLRSLELELARRAAASAAEREAVPPPPGRSASTPLLAGLAAAALLAFAVLRRRQT</sequence>
<keyword evidence="3" id="KW-1185">Reference proteome</keyword>
<keyword evidence="1" id="KW-0472">Membrane</keyword>
<name>A0A7W7C5C9_9PSEU</name>
<dbReference type="Gene3D" id="3.30.530.20">
    <property type="match status" value="1"/>
</dbReference>
<accession>A0A7W7C5C9</accession>
<evidence type="ECO:0008006" key="4">
    <source>
        <dbReference type="Google" id="ProtNLM"/>
    </source>
</evidence>
<keyword evidence="1" id="KW-1133">Transmembrane helix</keyword>
<gene>
    <name evidence="2" type="ORF">HNR67_000922</name>
</gene>
<dbReference type="SUPFAM" id="SSF55961">
    <property type="entry name" value="Bet v1-like"/>
    <property type="match status" value="1"/>
</dbReference>